<reference evidence="1 2" key="1">
    <citation type="submission" date="2016-12" db="EMBL/GenBank/DDBJ databases">
        <title>Complete genome sequence of Thauera chlorobenzoica, a Betaproteobacterium degrading haloaromatics anaerobically to CO2 and halides.</title>
        <authorList>
            <person name="Goris T."/>
            <person name="Mergelsberg M."/>
            <person name="Boll M."/>
        </authorList>
    </citation>
    <scope>NUCLEOTIDE SEQUENCE [LARGE SCALE GENOMIC DNA]</scope>
    <source>
        <strain evidence="1 2">3CB1</strain>
    </source>
</reference>
<evidence type="ECO:0000313" key="2">
    <source>
        <dbReference type="Proteomes" id="UP000185739"/>
    </source>
</evidence>
<dbReference type="EMBL" id="CP018839">
    <property type="protein sequence ID" value="APR05649.1"/>
    <property type="molecule type" value="Genomic_DNA"/>
</dbReference>
<dbReference type="OrthoDB" id="8911736at2"/>
<accession>A0A1H5Z5H8</accession>
<proteinExistence type="predicted"/>
<dbReference type="KEGG" id="tcl:Tchl_2826"/>
<dbReference type="RefSeq" id="WP_075148988.1">
    <property type="nucleotide sequence ID" value="NZ_CP018839.1"/>
</dbReference>
<organism evidence="1 2">
    <name type="scientific">Thauera chlorobenzoica</name>
    <dbReference type="NCBI Taxonomy" id="96773"/>
    <lineage>
        <taxon>Bacteria</taxon>
        <taxon>Pseudomonadati</taxon>
        <taxon>Pseudomonadota</taxon>
        <taxon>Betaproteobacteria</taxon>
        <taxon>Rhodocyclales</taxon>
        <taxon>Zoogloeaceae</taxon>
        <taxon>Thauera</taxon>
    </lineage>
</organism>
<dbReference type="STRING" id="96773.Tchl_2826"/>
<gene>
    <name evidence="1" type="ORF">Tchl_2826</name>
</gene>
<protein>
    <submittedName>
        <fullName evidence="1">Uncharacterized protein</fullName>
    </submittedName>
</protein>
<name>A0A1H5Z5H8_9RHOO</name>
<dbReference type="Proteomes" id="UP000185739">
    <property type="component" value="Chromosome"/>
</dbReference>
<sequence>MGIYSHHTVEQLHQLRDTLTQSLHDRLTKATTAASGDRRVQFDQHTAEIRKEIAAVCAELDVRAGTHAHRPIYLV</sequence>
<evidence type="ECO:0000313" key="1">
    <source>
        <dbReference type="EMBL" id="APR05649.1"/>
    </source>
</evidence>
<dbReference type="AlphaFoldDB" id="A0A1H5Z5H8"/>
<keyword evidence="2" id="KW-1185">Reference proteome</keyword>